<reference evidence="1" key="1">
    <citation type="submission" date="2023-07" db="EMBL/GenBank/DDBJ databases">
        <title>A chromosome-level genome assembly of Lolium multiflorum.</title>
        <authorList>
            <person name="Chen Y."/>
            <person name="Copetti D."/>
            <person name="Kolliker R."/>
            <person name="Studer B."/>
        </authorList>
    </citation>
    <scope>NUCLEOTIDE SEQUENCE</scope>
    <source>
        <strain evidence="1">02402/16</strain>
        <tissue evidence="1">Leaf</tissue>
    </source>
</reference>
<keyword evidence="2" id="KW-1185">Reference proteome</keyword>
<evidence type="ECO:0000313" key="1">
    <source>
        <dbReference type="EMBL" id="KAK1629595.1"/>
    </source>
</evidence>
<gene>
    <name evidence="1" type="ORF">QYE76_003910</name>
</gene>
<organism evidence="1 2">
    <name type="scientific">Lolium multiflorum</name>
    <name type="common">Italian ryegrass</name>
    <name type="synonym">Lolium perenne subsp. multiflorum</name>
    <dbReference type="NCBI Taxonomy" id="4521"/>
    <lineage>
        <taxon>Eukaryota</taxon>
        <taxon>Viridiplantae</taxon>
        <taxon>Streptophyta</taxon>
        <taxon>Embryophyta</taxon>
        <taxon>Tracheophyta</taxon>
        <taxon>Spermatophyta</taxon>
        <taxon>Magnoliopsida</taxon>
        <taxon>Liliopsida</taxon>
        <taxon>Poales</taxon>
        <taxon>Poaceae</taxon>
        <taxon>BOP clade</taxon>
        <taxon>Pooideae</taxon>
        <taxon>Poodae</taxon>
        <taxon>Poeae</taxon>
        <taxon>Poeae Chloroplast Group 2 (Poeae type)</taxon>
        <taxon>Loliodinae</taxon>
        <taxon>Loliinae</taxon>
        <taxon>Lolium</taxon>
    </lineage>
</organism>
<protein>
    <submittedName>
        <fullName evidence="1">Uncharacterized protein</fullName>
    </submittedName>
</protein>
<dbReference type="AlphaFoldDB" id="A0AAD8VZ99"/>
<proteinExistence type="predicted"/>
<comment type="caution">
    <text evidence="1">The sequence shown here is derived from an EMBL/GenBank/DDBJ whole genome shotgun (WGS) entry which is preliminary data.</text>
</comment>
<evidence type="ECO:0000313" key="2">
    <source>
        <dbReference type="Proteomes" id="UP001231189"/>
    </source>
</evidence>
<accession>A0AAD8VZ99</accession>
<sequence length="104" mass="11873">MSTRESISCFSRHGSPAIDYSDLPELQCACHEPKMRHIYYTENDVRLCFLKCNVSEDCSLSIREDLLKKYAKEMVNYCTMASSNSLHDALASSVHLLNEKAHQI</sequence>
<dbReference type="Proteomes" id="UP001231189">
    <property type="component" value="Unassembled WGS sequence"/>
</dbReference>
<name>A0AAD8VZ99_LOLMU</name>
<dbReference type="EMBL" id="JAUUTY010000005">
    <property type="protein sequence ID" value="KAK1629595.1"/>
    <property type="molecule type" value="Genomic_DNA"/>
</dbReference>